<dbReference type="GO" id="GO:0004722">
    <property type="term" value="F:protein serine/threonine phosphatase activity"/>
    <property type="evidence" value="ECO:0007669"/>
    <property type="project" value="InterPro"/>
</dbReference>
<organism evidence="2 3">
    <name type="scientific">Mortierella polycephala</name>
    <dbReference type="NCBI Taxonomy" id="41804"/>
    <lineage>
        <taxon>Eukaryota</taxon>
        <taxon>Fungi</taxon>
        <taxon>Fungi incertae sedis</taxon>
        <taxon>Mucoromycota</taxon>
        <taxon>Mortierellomycotina</taxon>
        <taxon>Mortierellomycetes</taxon>
        <taxon>Mortierellales</taxon>
        <taxon>Mortierellaceae</taxon>
        <taxon>Mortierella</taxon>
    </lineage>
</organism>
<dbReference type="Pfam" id="PF00481">
    <property type="entry name" value="PP2C"/>
    <property type="match status" value="1"/>
</dbReference>
<dbReference type="InterPro" id="IPR015655">
    <property type="entry name" value="PP2C"/>
</dbReference>
<dbReference type="EMBL" id="JAAAJA010001490">
    <property type="protein sequence ID" value="KAG0247274.1"/>
    <property type="molecule type" value="Genomic_DNA"/>
</dbReference>
<dbReference type="Gene3D" id="3.60.40.10">
    <property type="entry name" value="PPM-type phosphatase domain"/>
    <property type="match status" value="1"/>
</dbReference>
<protein>
    <submittedName>
        <fullName evidence="2">Protein phosphatase 2C 2</fullName>
    </submittedName>
</protein>
<keyword evidence="3" id="KW-1185">Reference proteome</keyword>
<evidence type="ECO:0000259" key="1">
    <source>
        <dbReference type="PROSITE" id="PS51746"/>
    </source>
</evidence>
<evidence type="ECO:0000313" key="3">
    <source>
        <dbReference type="Proteomes" id="UP000726737"/>
    </source>
</evidence>
<feature type="domain" description="PPM-type phosphatase" evidence="1">
    <location>
        <begin position="1"/>
        <end position="177"/>
    </location>
</feature>
<name>A0A9P6PK89_9FUNG</name>
<evidence type="ECO:0000313" key="2">
    <source>
        <dbReference type="EMBL" id="KAG0247274.1"/>
    </source>
</evidence>
<accession>A0A9P6PK89</accession>
<dbReference type="InterPro" id="IPR001932">
    <property type="entry name" value="PPM-type_phosphatase-like_dom"/>
</dbReference>
<dbReference type="PANTHER" id="PTHR13832:SF827">
    <property type="entry name" value="PROTEIN PHOSPHATASE 1L"/>
    <property type="match status" value="1"/>
</dbReference>
<feature type="non-terminal residue" evidence="2">
    <location>
        <position position="1"/>
    </location>
</feature>
<dbReference type="InterPro" id="IPR036457">
    <property type="entry name" value="PPM-type-like_dom_sf"/>
</dbReference>
<reference evidence="2" key="1">
    <citation type="journal article" date="2020" name="Fungal Divers.">
        <title>Resolving the Mortierellaceae phylogeny through synthesis of multi-gene phylogenetics and phylogenomics.</title>
        <authorList>
            <person name="Vandepol N."/>
            <person name="Liber J."/>
            <person name="Desiro A."/>
            <person name="Na H."/>
            <person name="Kennedy M."/>
            <person name="Barry K."/>
            <person name="Grigoriev I.V."/>
            <person name="Miller A.N."/>
            <person name="O'Donnell K."/>
            <person name="Stajich J.E."/>
            <person name="Bonito G."/>
        </authorList>
    </citation>
    <scope>NUCLEOTIDE SEQUENCE</scope>
    <source>
        <strain evidence="2">KOD948</strain>
    </source>
</reference>
<dbReference type="CDD" id="cd00143">
    <property type="entry name" value="PP2Cc"/>
    <property type="match status" value="1"/>
</dbReference>
<sequence>PDVAKYCGQHLYKNVFADAAFSENDFKTAIRNGFLETDRALHQEPICDGVSSGSTAITATITNKNTLYVGNAGDSRAVLGRDGTAIDLSIDHKPSNTEESRRILFAGGFVEFGRVNGLLAVSRALGDYSFKSIDILDPEEQVVTAIPDVTEYKLTDKDEFLVLACDGMVYDEQDIQW</sequence>
<dbReference type="AlphaFoldDB" id="A0A9P6PK89"/>
<dbReference type="SUPFAM" id="SSF81606">
    <property type="entry name" value="PP2C-like"/>
    <property type="match status" value="1"/>
</dbReference>
<dbReference type="OrthoDB" id="10264738at2759"/>
<dbReference type="Proteomes" id="UP000726737">
    <property type="component" value="Unassembled WGS sequence"/>
</dbReference>
<dbReference type="SMART" id="SM00332">
    <property type="entry name" value="PP2Cc"/>
    <property type="match status" value="1"/>
</dbReference>
<dbReference type="PANTHER" id="PTHR13832">
    <property type="entry name" value="PROTEIN PHOSPHATASE 2C"/>
    <property type="match status" value="1"/>
</dbReference>
<comment type="caution">
    <text evidence="2">The sequence shown here is derived from an EMBL/GenBank/DDBJ whole genome shotgun (WGS) entry which is preliminary data.</text>
</comment>
<dbReference type="PROSITE" id="PS51746">
    <property type="entry name" value="PPM_2"/>
    <property type="match status" value="1"/>
</dbReference>
<gene>
    <name evidence="2" type="primary">PTC2_1</name>
    <name evidence="2" type="ORF">BG011_001757</name>
</gene>
<proteinExistence type="predicted"/>